<dbReference type="InterPro" id="IPR028082">
    <property type="entry name" value="Peripla_BP_I"/>
</dbReference>
<dbReference type="Gene3D" id="3.40.50.2300">
    <property type="match status" value="2"/>
</dbReference>
<dbReference type="Proteomes" id="UP000466307">
    <property type="component" value="Unassembled WGS sequence"/>
</dbReference>
<evidence type="ECO:0000313" key="6">
    <source>
        <dbReference type="Proteomes" id="UP000466307"/>
    </source>
</evidence>
<sequence length="343" mass="36499">MNERQRVTLKTVAEAAGVHASTVSRALRRGAGGTGRRSDSDLRIVQIASDLGYVPNPNAASLTTRRSSAFGVLVPQLTDIVLSCVYDNIESTANAAGYDAFVANTHDDPKVQARRRQLLIGRSVDGLIIGDARLDDPTLPKLADDGTVFVLVNRRYPGLLSVTCDDRRGGRLAAEHLLELGHTDVGVVTGPLWSSTGADRLDGFRETYAERGITIPDDAVAPAGFGVDDGVRGTLQILARHPQITALFVANDDAAIGAIGALRDSGLRPGTDVSLVGYNDIPTARNLMLPLTTIRSPYPAMGRHACEVLLAAMNGLPVSPLVLQPELVVRGTTSHPRHRPSSR</sequence>
<organism evidence="5 6">
    <name type="scientific">Gordonia desulfuricans</name>
    <dbReference type="NCBI Taxonomy" id="89051"/>
    <lineage>
        <taxon>Bacteria</taxon>
        <taxon>Bacillati</taxon>
        <taxon>Actinomycetota</taxon>
        <taxon>Actinomycetes</taxon>
        <taxon>Mycobacteriales</taxon>
        <taxon>Gordoniaceae</taxon>
        <taxon>Gordonia</taxon>
    </lineage>
</organism>
<evidence type="ECO:0000259" key="4">
    <source>
        <dbReference type="PROSITE" id="PS50932"/>
    </source>
</evidence>
<dbReference type="SUPFAM" id="SSF53822">
    <property type="entry name" value="Periplasmic binding protein-like I"/>
    <property type="match status" value="1"/>
</dbReference>
<dbReference type="PANTHER" id="PTHR30146:SF109">
    <property type="entry name" value="HTH-TYPE TRANSCRIPTIONAL REGULATOR GALS"/>
    <property type="match status" value="1"/>
</dbReference>
<dbReference type="CDD" id="cd01392">
    <property type="entry name" value="HTH_LacI"/>
    <property type="match status" value="1"/>
</dbReference>
<comment type="caution">
    <text evidence="5">The sequence shown here is derived from an EMBL/GenBank/DDBJ whole genome shotgun (WGS) entry which is preliminary data.</text>
</comment>
<dbReference type="SMART" id="SM00354">
    <property type="entry name" value="HTH_LACI"/>
    <property type="match status" value="1"/>
</dbReference>
<keyword evidence="2" id="KW-0238">DNA-binding</keyword>
<dbReference type="SUPFAM" id="SSF47413">
    <property type="entry name" value="lambda repressor-like DNA-binding domains"/>
    <property type="match status" value="1"/>
</dbReference>
<protein>
    <submittedName>
        <fullName evidence="5">LacI family transcriptional regulator</fullName>
    </submittedName>
</protein>
<gene>
    <name evidence="5" type="ORF">GYA93_23445</name>
</gene>
<dbReference type="PROSITE" id="PS50932">
    <property type="entry name" value="HTH_LACI_2"/>
    <property type="match status" value="1"/>
</dbReference>
<evidence type="ECO:0000256" key="1">
    <source>
        <dbReference type="ARBA" id="ARBA00023015"/>
    </source>
</evidence>
<dbReference type="Pfam" id="PF13377">
    <property type="entry name" value="Peripla_BP_3"/>
    <property type="match status" value="1"/>
</dbReference>
<reference evidence="5 6" key="1">
    <citation type="submission" date="2020-01" db="EMBL/GenBank/DDBJ databases">
        <title>Investigation of new actinobacteria for the biodesulphurisation of diesel fuel.</title>
        <authorList>
            <person name="Athi Narayanan S.M."/>
        </authorList>
    </citation>
    <scope>NUCLEOTIDE SEQUENCE [LARGE SCALE GENOMIC DNA]</scope>
    <source>
        <strain evidence="5 6">213E</strain>
    </source>
</reference>
<dbReference type="RefSeq" id="WP_059039861.1">
    <property type="nucleotide sequence ID" value="NZ_JAADZU010000127.1"/>
</dbReference>
<keyword evidence="6" id="KW-1185">Reference proteome</keyword>
<name>A0A7K3LW22_9ACTN</name>
<accession>A0A7K3LW22</accession>
<keyword evidence="3" id="KW-0804">Transcription</keyword>
<dbReference type="Pfam" id="PF00356">
    <property type="entry name" value="LacI"/>
    <property type="match status" value="1"/>
</dbReference>
<dbReference type="InterPro" id="IPR046335">
    <property type="entry name" value="LacI/GalR-like_sensor"/>
</dbReference>
<dbReference type="Gene3D" id="1.10.260.40">
    <property type="entry name" value="lambda repressor-like DNA-binding domains"/>
    <property type="match status" value="1"/>
</dbReference>
<dbReference type="InterPro" id="IPR010982">
    <property type="entry name" value="Lambda_DNA-bd_dom_sf"/>
</dbReference>
<feature type="domain" description="HTH lacI-type" evidence="4">
    <location>
        <begin position="7"/>
        <end position="64"/>
    </location>
</feature>
<dbReference type="GO" id="GO:0000976">
    <property type="term" value="F:transcription cis-regulatory region binding"/>
    <property type="evidence" value="ECO:0007669"/>
    <property type="project" value="TreeGrafter"/>
</dbReference>
<evidence type="ECO:0000256" key="2">
    <source>
        <dbReference type="ARBA" id="ARBA00023125"/>
    </source>
</evidence>
<dbReference type="GO" id="GO:0003700">
    <property type="term" value="F:DNA-binding transcription factor activity"/>
    <property type="evidence" value="ECO:0007669"/>
    <property type="project" value="TreeGrafter"/>
</dbReference>
<dbReference type="EMBL" id="JAADZU010000127">
    <property type="protein sequence ID" value="NDK92485.1"/>
    <property type="molecule type" value="Genomic_DNA"/>
</dbReference>
<dbReference type="AlphaFoldDB" id="A0A7K3LW22"/>
<dbReference type="InterPro" id="IPR000843">
    <property type="entry name" value="HTH_LacI"/>
</dbReference>
<evidence type="ECO:0000313" key="5">
    <source>
        <dbReference type="EMBL" id="NDK92485.1"/>
    </source>
</evidence>
<proteinExistence type="predicted"/>
<dbReference type="PANTHER" id="PTHR30146">
    <property type="entry name" value="LACI-RELATED TRANSCRIPTIONAL REPRESSOR"/>
    <property type="match status" value="1"/>
</dbReference>
<keyword evidence="1" id="KW-0805">Transcription regulation</keyword>
<evidence type="ECO:0000256" key="3">
    <source>
        <dbReference type="ARBA" id="ARBA00023163"/>
    </source>
</evidence>